<dbReference type="SUPFAM" id="SSF50182">
    <property type="entry name" value="Sm-like ribonucleoproteins"/>
    <property type="match status" value="1"/>
</dbReference>
<evidence type="ECO:0000256" key="4">
    <source>
        <dbReference type="ARBA" id="ARBA00022692"/>
    </source>
</evidence>
<feature type="transmembrane region" description="Helical" evidence="7">
    <location>
        <begin position="108"/>
        <end position="130"/>
    </location>
</feature>
<dbReference type="InterPro" id="IPR011066">
    <property type="entry name" value="MscS_channel_C_sf"/>
</dbReference>
<dbReference type="Pfam" id="PF00924">
    <property type="entry name" value="MS_channel_2nd"/>
    <property type="match status" value="1"/>
</dbReference>
<accession>A0ABY7SFG5</accession>
<keyword evidence="5 7" id="KW-1133">Transmembrane helix</keyword>
<feature type="domain" description="Mechanosensitive ion channel MscS C-terminal" evidence="9">
    <location>
        <begin position="336"/>
        <end position="419"/>
    </location>
</feature>
<evidence type="ECO:0000256" key="1">
    <source>
        <dbReference type="ARBA" id="ARBA00004651"/>
    </source>
</evidence>
<dbReference type="PANTHER" id="PTHR30347">
    <property type="entry name" value="POTASSIUM CHANNEL RELATED"/>
    <property type="match status" value="1"/>
</dbReference>
<evidence type="ECO:0000259" key="9">
    <source>
        <dbReference type="Pfam" id="PF21082"/>
    </source>
</evidence>
<dbReference type="PANTHER" id="PTHR30347:SF1">
    <property type="entry name" value="MECHANOSENSITIVE CHANNEL MSCK"/>
    <property type="match status" value="1"/>
</dbReference>
<evidence type="ECO:0000259" key="8">
    <source>
        <dbReference type="Pfam" id="PF00924"/>
    </source>
</evidence>
<dbReference type="Pfam" id="PF21082">
    <property type="entry name" value="MS_channel_3rd"/>
    <property type="match status" value="1"/>
</dbReference>
<dbReference type="InterPro" id="IPR011014">
    <property type="entry name" value="MscS_channel_TM-2"/>
</dbReference>
<name>A0ABY7SFG5_9RHOB</name>
<comment type="similarity">
    <text evidence="2">Belongs to the MscS (TC 1.A.23) family.</text>
</comment>
<feature type="transmembrane region" description="Helical" evidence="7">
    <location>
        <begin position="73"/>
        <end position="96"/>
    </location>
</feature>
<dbReference type="InterPro" id="IPR052702">
    <property type="entry name" value="MscS-like_channel"/>
</dbReference>
<dbReference type="Gene3D" id="2.30.30.60">
    <property type="match status" value="1"/>
</dbReference>
<proteinExistence type="inferred from homology"/>
<dbReference type="RefSeq" id="WP_271886433.1">
    <property type="nucleotide sequence ID" value="NZ_CP067136.1"/>
</dbReference>
<dbReference type="InterPro" id="IPR010920">
    <property type="entry name" value="LSM_dom_sf"/>
</dbReference>
<dbReference type="InterPro" id="IPR006685">
    <property type="entry name" value="MscS_channel_2nd"/>
</dbReference>
<keyword evidence="6 7" id="KW-0472">Membrane</keyword>
<feature type="transmembrane region" description="Helical" evidence="7">
    <location>
        <begin position="216"/>
        <end position="235"/>
    </location>
</feature>
<dbReference type="InterPro" id="IPR023408">
    <property type="entry name" value="MscS_beta-dom_sf"/>
</dbReference>
<dbReference type="EMBL" id="CP067136">
    <property type="protein sequence ID" value="WCR05758.1"/>
    <property type="molecule type" value="Genomic_DNA"/>
</dbReference>
<evidence type="ECO:0000256" key="3">
    <source>
        <dbReference type="ARBA" id="ARBA00022475"/>
    </source>
</evidence>
<evidence type="ECO:0000256" key="7">
    <source>
        <dbReference type="SAM" id="Phobius"/>
    </source>
</evidence>
<keyword evidence="4 7" id="KW-0812">Transmembrane</keyword>
<organism evidence="10 11">
    <name type="scientific">Paracoccus fistulariae</name>
    <dbReference type="NCBI Taxonomy" id="658446"/>
    <lineage>
        <taxon>Bacteria</taxon>
        <taxon>Pseudomonadati</taxon>
        <taxon>Pseudomonadota</taxon>
        <taxon>Alphaproteobacteria</taxon>
        <taxon>Rhodobacterales</taxon>
        <taxon>Paracoccaceae</taxon>
        <taxon>Paracoccus</taxon>
    </lineage>
</organism>
<sequence>MEQLDPQVIDAAQGLWYRIRLFADTLLIPSRLYQVPAILGLMLLSWLLARLISPRFTGWLRRREHWPKWRLRLGLLIERKLTLIIFVILSWSVVLVMREVTFGFRSQLIALAASIATAWAITFFLARIIANRFLRRLVTWIAWIWVTLHLLQLTQPFGEFLDSVALHIGDFRLSLLTVLKALAITGLMLAGARALSRLINGRLAQNEDISPTMRVLTGKLLQVVLFSLAVIVGLKAVGFDLTGLAVFSGAVGVGLGFGLQKVVSNLVSGVIILLDKSVKPGDVISLGDTFGWIEQLGARYVSVVTRDGKEYLIPNEDLVTGQVVNWSHSNNYVRVDLHFGTSYDDDPHQVSEIAIAAAVSVNRVQAHRRPVCWITGFGDNSVDYVLRFWIRDASTGLTNVRGQVFLALWDAFKEHGISIPFPQREVRVMNDAITLRRGKTSPVTQDIGAKSVTDD</sequence>
<feature type="domain" description="Mechanosensitive ion channel MscS" evidence="8">
    <location>
        <begin position="262"/>
        <end position="328"/>
    </location>
</feature>
<reference evidence="10 11" key="1">
    <citation type="submission" date="2021-01" db="EMBL/GenBank/DDBJ databases">
        <title>Biogeographic distribution of Paracoccus.</title>
        <authorList>
            <person name="Hollensteiner J."/>
            <person name="Leineberger J."/>
            <person name="Brinkhoff T."/>
            <person name="Daniel R."/>
        </authorList>
    </citation>
    <scope>NUCLEOTIDE SEQUENCE [LARGE SCALE GENOMIC DNA]</scope>
    <source>
        <strain evidence="10 11">KCTC 22803</strain>
    </source>
</reference>
<evidence type="ECO:0000313" key="10">
    <source>
        <dbReference type="EMBL" id="WCR05758.1"/>
    </source>
</evidence>
<keyword evidence="3" id="KW-1003">Cell membrane</keyword>
<evidence type="ECO:0000256" key="6">
    <source>
        <dbReference type="ARBA" id="ARBA00023136"/>
    </source>
</evidence>
<evidence type="ECO:0000256" key="2">
    <source>
        <dbReference type="ARBA" id="ARBA00008017"/>
    </source>
</evidence>
<dbReference type="InterPro" id="IPR049278">
    <property type="entry name" value="MS_channel_C"/>
</dbReference>
<feature type="transmembrane region" description="Helical" evidence="7">
    <location>
        <begin position="32"/>
        <end position="52"/>
    </location>
</feature>
<evidence type="ECO:0000256" key="5">
    <source>
        <dbReference type="ARBA" id="ARBA00022989"/>
    </source>
</evidence>
<feature type="transmembrane region" description="Helical" evidence="7">
    <location>
        <begin position="173"/>
        <end position="195"/>
    </location>
</feature>
<protein>
    <submittedName>
        <fullName evidence="10">Mechanosensitive ion channel</fullName>
    </submittedName>
</protein>
<feature type="transmembrane region" description="Helical" evidence="7">
    <location>
        <begin position="137"/>
        <end position="153"/>
    </location>
</feature>
<dbReference type="Proteomes" id="UP001219349">
    <property type="component" value="Chromosome"/>
</dbReference>
<dbReference type="SUPFAM" id="SSF82689">
    <property type="entry name" value="Mechanosensitive channel protein MscS (YggB), C-terminal domain"/>
    <property type="match status" value="1"/>
</dbReference>
<keyword evidence="11" id="KW-1185">Reference proteome</keyword>
<gene>
    <name evidence="10" type="ORF">JHX87_09400</name>
</gene>
<dbReference type="Gene3D" id="1.10.287.1260">
    <property type="match status" value="1"/>
</dbReference>
<evidence type="ECO:0000313" key="11">
    <source>
        <dbReference type="Proteomes" id="UP001219349"/>
    </source>
</evidence>
<comment type="subcellular location">
    <subcellularLocation>
        <location evidence="1">Cell membrane</location>
        <topology evidence="1">Multi-pass membrane protein</topology>
    </subcellularLocation>
</comment>
<dbReference type="Gene3D" id="3.30.70.100">
    <property type="match status" value="1"/>
</dbReference>
<dbReference type="SUPFAM" id="SSF82861">
    <property type="entry name" value="Mechanosensitive channel protein MscS (YggB), transmembrane region"/>
    <property type="match status" value="1"/>
</dbReference>